<evidence type="ECO:0000313" key="3">
    <source>
        <dbReference type="Proteomes" id="UP000824150"/>
    </source>
</evidence>
<evidence type="ECO:0000313" key="2">
    <source>
        <dbReference type="EMBL" id="MBU3827390.1"/>
    </source>
</evidence>
<dbReference type="Gene3D" id="3.90.580.10">
    <property type="entry name" value="Zinc finger, CHC2-type domain"/>
    <property type="match status" value="1"/>
</dbReference>
<organism evidence="2 3">
    <name type="scientific">Candidatus Anaerobiospirillum merdipullorum</name>
    <dbReference type="NCBI Taxonomy" id="2838450"/>
    <lineage>
        <taxon>Bacteria</taxon>
        <taxon>Pseudomonadati</taxon>
        <taxon>Pseudomonadota</taxon>
        <taxon>Gammaproteobacteria</taxon>
        <taxon>Aeromonadales</taxon>
        <taxon>Succinivibrionaceae</taxon>
        <taxon>Anaerobiospirillum</taxon>
    </lineage>
</organism>
<evidence type="ECO:0008006" key="4">
    <source>
        <dbReference type="Google" id="ProtNLM"/>
    </source>
</evidence>
<dbReference type="Proteomes" id="UP000824150">
    <property type="component" value="Unassembled WGS sequence"/>
</dbReference>
<comment type="caution">
    <text evidence="2">The sequence shown here is derived from an EMBL/GenBank/DDBJ whole genome shotgun (WGS) entry which is preliminary data.</text>
</comment>
<dbReference type="EMBL" id="JAHLFG010000087">
    <property type="protein sequence ID" value="MBU3827390.1"/>
    <property type="molecule type" value="Genomic_DNA"/>
</dbReference>
<feature type="region of interest" description="Disordered" evidence="1">
    <location>
        <begin position="163"/>
        <end position="182"/>
    </location>
</feature>
<dbReference type="GO" id="GO:0006260">
    <property type="term" value="P:DNA replication"/>
    <property type="evidence" value="ECO:0007669"/>
    <property type="project" value="InterPro"/>
</dbReference>
<sequence length="634" mass="71694">MFDSDFERTKEFLRGKLPDYLRSRGIKPEEPFNCLNPLHPDHRLCMSYNPHSKCVQCYGCNANYDLFALIGLDYGLTDFNAQYNKACELFLGKNPVSVHERPLNFENAGAATFGLRKEPTFELKRDNFEVRADRPERTGAAPSFTPLYPPRAPTEIVEGFKHQTPPAANFSPEREDKSYSSQPAAGGAVFGLSSNHYRQNSNTFISSSNERNYTELSEGKYNYADYLRQVAAKASHTEFFKYHGLSDDIVSRFHLGYDESFAAGADAHTGEQILWRAVIFPYSDFGYTVYNCDAAARDKYRKRGVAGIFNEEALQYDGPIFICDDELDALTLESLNFHALTLATPAAAHTLLEQCAKTMHSERIFYICIHEVGAGAECVKALCAGFYNLKIPFKKVDAAFPYGSLNEALLEARDKLTYRLKHLEEMLTFTTTPVVRQSEEYFLIEDPASLSRLQLSPYLYALCAPCTVLRRTLRLIMQERLCQLYTVTTPTAWQFICHELDDSATGNNTILTFESFPNARAVLLKNTTPPEALEEINYALCALRMQKESNFTLVIDMTVFAPQDHAELMRKLQTLSQELNCGLLLLCPLSDEEWSHSLCVQSLHISQSEDGNELIFKSSALNGRPLNFTRYAEL</sequence>
<dbReference type="InterPro" id="IPR036977">
    <property type="entry name" value="DNA_primase_Znf_CHC2"/>
</dbReference>
<proteinExistence type="predicted"/>
<protein>
    <recommendedName>
        <fullName evidence="4">DNA primase</fullName>
    </recommendedName>
</protein>
<dbReference type="SUPFAM" id="SSF57783">
    <property type="entry name" value="Zinc beta-ribbon"/>
    <property type="match status" value="1"/>
</dbReference>
<accession>A0A9E2NSW6</accession>
<reference evidence="2" key="2">
    <citation type="submission" date="2021-04" db="EMBL/GenBank/DDBJ databases">
        <authorList>
            <person name="Gilroy R."/>
        </authorList>
    </citation>
    <scope>NUCLEOTIDE SEQUENCE</scope>
    <source>
        <strain evidence="2">687</strain>
    </source>
</reference>
<dbReference type="AlphaFoldDB" id="A0A9E2NSW6"/>
<dbReference type="GO" id="GO:0008270">
    <property type="term" value="F:zinc ion binding"/>
    <property type="evidence" value="ECO:0007669"/>
    <property type="project" value="InterPro"/>
</dbReference>
<reference evidence="2" key="1">
    <citation type="journal article" date="2021" name="PeerJ">
        <title>Extensive microbial diversity within the chicken gut microbiome revealed by metagenomics and culture.</title>
        <authorList>
            <person name="Gilroy R."/>
            <person name="Ravi A."/>
            <person name="Getino M."/>
            <person name="Pursley I."/>
            <person name="Horton D.L."/>
            <person name="Alikhan N.F."/>
            <person name="Baker D."/>
            <person name="Gharbi K."/>
            <person name="Hall N."/>
            <person name="Watson M."/>
            <person name="Adriaenssens E.M."/>
            <person name="Foster-Nyarko E."/>
            <person name="Jarju S."/>
            <person name="Secka A."/>
            <person name="Antonio M."/>
            <person name="Oren A."/>
            <person name="Chaudhuri R.R."/>
            <person name="La Ragione R."/>
            <person name="Hildebrand F."/>
            <person name="Pallen M.J."/>
        </authorList>
    </citation>
    <scope>NUCLEOTIDE SEQUENCE</scope>
    <source>
        <strain evidence="2">687</strain>
    </source>
</reference>
<gene>
    <name evidence="2" type="ORF">IAA31_07900</name>
</gene>
<dbReference type="GO" id="GO:0003677">
    <property type="term" value="F:DNA binding"/>
    <property type="evidence" value="ECO:0007669"/>
    <property type="project" value="InterPro"/>
</dbReference>
<name>A0A9E2NSW6_9GAMM</name>
<evidence type="ECO:0000256" key="1">
    <source>
        <dbReference type="SAM" id="MobiDB-lite"/>
    </source>
</evidence>